<gene>
    <name evidence="1" type="ORF">dnm_055520</name>
</gene>
<dbReference type="GO" id="GO:0016746">
    <property type="term" value="F:acyltransferase activity"/>
    <property type="evidence" value="ECO:0007669"/>
    <property type="project" value="UniProtKB-KW"/>
</dbReference>
<dbReference type="InterPro" id="IPR016181">
    <property type="entry name" value="Acyl_CoA_acyltransferase"/>
</dbReference>
<dbReference type="CDD" id="cd04301">
    <property type="entry name" value="NAT_SF"/>
    <property type="match status" value="1"/>
</dbReference>
<dbReference type="Gene3D" id="3.40.630.30">
    <property type="match status" value="1"/>
</dbReference>
<dbReference type="KEGG" id="dmm:dnm_055520"/>
<organism evidence="1 2">
    <name type="scientific">Desulfonema magnum</name>
    <dbReference type="NCBI Taxonomy" id="45655"/>
    <lineage>
        <taxon>Bacteria</taxon>
        <taxon>Pseudomonadati</taxon>
        <taxon>Thermodesulfobacteriota</taxon>
        <taxon>Desulfobacteria</taxon>
        <taxon>Desulfobacterales</taxon>
        <taxon>Desulfococcaceae</taxon>
        <taxon>Desulfonema</taxon>
    </lineage>
</organism>
<accession>A0A975BPY5</accession>
<dbReference type="SUPFAM" id="SSF55729">
    <property type="entry name" value="Acyl-CoA N-acyltransferases (Nat)"/>
    <property type="match status" value="1"/>
</dbReference>
<sequence>MAHQYQKRAERSTELGNLTICSFCSPSEIMSLSFNETFTKYARYNPIISRKETLSDVASQPDTNVTLAVTDDGKIVGFSILEYPKPDERWIRVGERIMMEVSVIEVSRLWRSAGIAKDLLNFLVDHPLKEERIFYMVGYSWTWDMDGKDIMPMAYRDMMIKLFTPFGFKIFQTNEPNIMLRPENLFMARIGTNISEKIQKQFKLVRFNMDT</sequence>
<evidence type="ECO:0000313" key="2">
    <source>
        <dbReference type="Proteomes" id="UP000663722"/>
    </source>
</evidence>
<protein>
    <submittedName>
        <fullName evidence="1">Acyltransferase domain-containing protein</fullName>
    </submittedName>
</protein>
<dbReference type="AlphaFoldDB" id="A0A975BPY5"/>
<name>A0A975BPY5_9BACT</name>
<keyword evidence="1" id="KW-0808">Transferase</keyword>
<keyword evidence="2" id="KW-1185">Reference proteome</keyword>
<keyword evidence="1" id="KW-0012">Acyltransferase</keyword>
<dbReference type="RefSeq" id="WP_207678087.1">
    <property type="nucleotide sequence ID" value="NZ_CP061800.1"/>
</dbReference>
<proteinExistence type="predicted"/>
<dbReference type="Proteomes" id="UP000663722">
    <property type="component" value="Chromosome"/>
</dbReference>
<reference evidence="1" key="1">
    <citation type="journal article" date="2021" name="Microb. Physiol.">
        <title>Proteogenomic Insights into the Physiology of Marine, Sulfate-Reducing, Filamentous Desulfonema limicola and Desulfonema magnum.</title>
        <authorList>
            <person name="Schnaars V."/>
            <person name="Wohlbrand L."/>
            <person name="Scheve S."/>
            <person name="Hinrichs C."/>
            <person name="Reinhardt R."/>
            <person name="Rabus R."/>
        </authorList>
    </citation>
    <scope>NUCLEOTIDE SEQUENCE</scope>
    <source>
        <strain evidence="1">4be13</strain>
    </source>
</reference>
<evidence type="ECO:0000313" key="1">
    <source>
        <dbReference type="EMBL" id="QTA89496.1"/>
    </source>
</evidence>
<dbReference type="EMBL" id="CP061800">
    <property type="protein sequence ID" value="QTA89496.1"/>
    <property type="molecule type" value="Genomic_DNA"/>
</dbReference>